<feature type="domain" description="DNA ligase D polymerase" evidence="1">
    <location>
        <begin position="24"/>
        <end position="277"/>
    </location>
</feature>
<dbReference type="GO" id="GO:0016874">
    <property type="term" value="F:ligase activity"/>
    <property type="evidence" value="ECO:0007669"/>
    <property type="project" value="UniProtKB-KW"/>
</dbReference>
<dbReference type="Gene3D" id="3.90.920.10">
    <property type="entry name" value="DNA primase, PRIM domain"/>
    <property type="match status" value="1"/>
</dbReference>
<dbReference type="RefSeq" id="WP_094967390.1">
    <property type="nucleotide sequence ID" value="NZ_NGJN01000002.1"/>
</dbReference>
<evidence type="ECO:0000313" key="2">
    <source>
        <dbReference type="EMBL" id="OZV69798.1"/>
    </source>
</evidence>
<evidence type="ECO:0000259" key="1">
    <source>
        <dbReference type="Pfam" id="PF21686"/>
    </source>
</evidence>
<reference evidence="2 3" key="1">
    <citation type="submission" date="2017-05" db="EMBL/GenBank/DDBJ databases">
        <title>The draft genome sequence of Idiomarina salinarum WNB302.</title>
        <authorList>
            <person name="Sun Y."/>
            <person name="Chen B."/>
            <person name="Du Z."/>
        </authorList>
    </citation>
    <scope>NUCLEOTIDE SEQUENCE [LARGE SCALE GENOMIC DNA]</scope>
    <source>
        <strain evidence="2 3">WNB302</strain>
    </source>
</reference>
<keyword evidence="2" id="KW-0436">Ligase</keyword>
<dbReference type="SUPFAM" id="SSF56747">
    <property type="entry name" value="Prim-pol domain"/>
    <property type="match status" value="1"/>
</dbReference>
<protein>
    <submittedName>
        <fullName evidence="2">ATP-dependent DNA ligase</fullName>
    </submittedName>
</protein>
<dbReference type="InterPro" id="IPR014145">
    <property type="entry name" value="LigD_pol_dom"/>
</dbReference>
<dbReference type="PANTHER" id="PTHR42705">
    <property type="entry name" value="BIFUNCTIONAL NON-HOMOLOGOUS END JOINING PROTEIN LIGD"/>
    <property type="match status" value="1"/>
</dbReference>
<dbReference type="NCBIfam" id="TIGR02778">
    <property type="entry name" value="ligD_pol"/>
    <property type="match status" value="1"/>
</dbReference>
<keyword evidence="3" id="KW-1185">Reference proteome</keyword>
<dbReference type="Proteomes" id="UP000216840">
    <property type="component" value="Unassembled WGS sequence"/>
</dbReference>
<dbReference type="PANTHER" id="PTHR42705:SF2">
    <property type="entry name" value="BIFUNCTIONAL NON-HOMOLOGOUS END JOINING PROTEIN LIGD"/>
    <property type="match status" value="1"/>
</dbReference>
<accession>A0A265UWW0</accession>
<dbReference type="OrthoDB" id="9802472at2"/>
<dbReference type="CDD" id="cd04861">
    <property type="entry name" value="LigD_Pol_like"/>
    <property type="match status" value="1"/>
</dbReference>
<dbReference type="InterPro" id="IPR052171">
    <property type="entry name" value="NHEJ_LigD"/>
</dbReference>
<sequence>MNLSLNKSRQTHKDKILFPVSGITKQNVLEYYYTISDYILPYLKDRPLTMQRFPNGIDKEGFFQKHIPDYFPDWIPTVKVKKQGGSVNHVLCNSKDVLSYLVSQYALTFHVTLSRIDKIEYPDKLIFDLDPPKDDFKLAIKAAKAVRNLLENELELKAFLMTTGSRGLHIAVPLKADESFDTMHEFSRLVSHYICSNSPNEFTTAVRKDKRKGRLFIDYIRNSYGQTSVAPFSIRAIENAPVATLLSWDELDNRALTAQTYTIDNIVDRLEKKTNPWEDFEQNAKSTDSAMHKIKKMT</sequence>
<name>A0A265UWW0_9FLAO</name>
<proteinExistence type="predicted"/>
<dbReference type="AlphaFoldDB" id="A0A265UWW0"/>
<comment type="caution">
    <text evidence="2">The sequence shown here is derived from an EMBL/GenBank/DDBJ whole genome shotgun (WGS) entry which is preliminary data.</text>
</comment>
<gene>
    <name evidence="2" type="ORF">CA834_04030</name>
</gene>
<dbReference type="Pfam" id="PF21686">
    <property type="entry name" value="LigD_Prim-Pol"/>
    <property type="match status" value="1"/>
</dbReference>
<evidence type="ECO:0000313" key="3">
    <source>
        <dbReference type="Proteomes" id="UP000216840"/>
    </source>
</evidence>
<organism evidence="2 3">
    <name type="scientific">Winogradskyella aurantia</name>
    <dbReference type="NCBI Taxonomy" id="1915063"/>
    <lineage>
        <taxon>Bacteria</taxon>
        <taxon>Pseudomonadati</taxon>
        <taxon>Bacteroidota</taxon>
        <taxon>Flavobacteriia</taxon>
        <taxon>Flavobacteriales</taxon>
        <taxon>Flavobacteriaceae</taxon>
        <taxon>Winogradskyella</taxon>
    </lineage>
</organism>
<dbReference type="EMBL" id="NGJN01000002">
    <property type="protein sequence ID" value="OZV69798.1"/>
    <property type="molecule type" value="Genomic_DNA"/>
</dbReference>